<name>A0ABQ6N0Y7_9STRA</name>
<gene>
    <name evidence="4" type="ORF">TeGR_g1298</name>
</gene>
<feature type="transmembrane region" description="Helical" evidence="2">
    <location>
        <begin position="890"/>
        <end position="912"/>
    </location>
</feature>
<keyword evidence="2" id="KW-1133">Transmembrane helix</keyword>
<dbReference type="EMBL" id="BRYB01002011">
    <property type="protein sequence ID" value="GMI38072.1"/>
    <property type="molecule type" value="Genomic_DNA"/>
</dbReference>
<protein>
    <recommendedName>
        <fullName evidence="3">CSC1/OSCA1-like cytosolic domain-containing protein</fullName>
    </recommendedName>
</protein>
<feature type="transmembrane region" description="Helical" evidence="2">
    <location>
        <begin position="761"/>
        <end position="781"/>
    </location>
</feature>
<accession>A0ABQ6N0Y7</accession>
<evidence type="ECO:0000313" key="4">
    <source>
        <dbReference type="EMBL" id="GMI38072.1"/>
    </source>
</evidence>
<dbReference type="Proteomes" id="UP001165060">
    <property type="component" value="Unassembled WGS sequence"/>
</dbReference>
<feature type="compositionally biased region" description="Gly residues" evidence="1">
    <location>
        <begin position="1"/>
        <end position="10"/>
    </location>
</feature>
<feature type="non-terminal residue" evidence="4">
    <location>
        <position position="1"/>
    </location>
</feature>
<dbReference type="PANTHER" id="PTHR13018">
    <property type="entry name" value="PROBABLE MEMBRANE PROTEIN DUF221-RELATED"/>
    <property type="match status" value="1"/>
</dbReference>
<feature type="region of interest" description="Disordered" evidence="1">
    <location>
        <begin position="157"/>
        <end position="212"/>
    </location>
</feature>
<feature type="transmembrane region" description="Helical" evidence="2">
    <location>
        <begin position="592"/>
        <end position="611"/>
    </location>
</feature>
<evidence type="ECO:0000259" key="3">
    <source>
        <dbReference type="Pfam" id="PF14703"/>
    </source>
</evidence>
<dbReference type="InterPro" id="IPR027815">
    <property type="entry name" value="CSC1/OSCA1-like_cyt"/>
</dbReference>
<dbReference type="InterPro" id="IPR045122">
    <property type="entry name" value="Csc1-like"/>
</dbReference>
<sequence length="1072" mass="121693">SNGGGGGAGDTGPAVLDFSTPKGGPAVGTDTRGLLSVKGAKERARATVKQTFRPEESRFQQWDTNVLRELLVFHDVELRGANRAPHTFVVKVCDEVFKDQPLPKPPPSRSFEDMVRLDACALRIQHIYFKKKSAAIEAAYQKAHVQNNRRLQAGIEPDLMEHTTGRRESTSSSSRARHGSTIAHQARAEASMMSRDSAHRTGNVTSHNRKQLQDEVQVEWHQPSLKYAHRFYKENHPHHAGAEMRPYDYKDTTLGRHCIIGGCGEQLDLWDEGQVSEFGQFGSGITNYFKFLKWCCWVFFMLSLLNTPAIVMNAYGAGNQYGDEGFSFAVTTVGNLGDSLNVTTVDIPGCAEEDFQGEVCTIEKSKLAVYYSYVDILSSAFVLCAWLWLRNFEKKESQSLDRATVTASDFTVRIPWVPPDTKEAELRAHFARVTNKAVADVCLAYDNAAEIDIYFERGKLMKKRFECVQKLRYWNTTMKKHGEAVGDPDEIKALEKERVAITESIKKLDTKRAGEIRTFPQAIQAFVTFEDEDGMVKAEKTYAMSWWKNLCYPKMLRFKGHKLKVRQAPEPSTILWENLEYSNFERLRRKGTTTAIAFVMIFFSVIFTFFARDVQETALDKGGLEECPAGWDDLSFKDKHDRVSVVGNEGILHCYCNEMDYIEQGNDATCKEYVKAQLIASGTAIGAAGSVVAINYLFTLLMNKFAVWEKHQSLDSMEASVTSRTFILKFINTGCLILLYNQEIIKKATGIALDVDPDFSVTWYATGGQQLIFVMLGTILSPHIAPLMRYRSGMAKMVSINENEEALRGEADEVEYYTQDALNAVFLGPEFHMDLRYSQLLVNFYICFMYMAGMPIMTWIGFMCFLVQFWTDKFLFCNFYRTPPQYSDTMGRMVTQFIGYSIIIHLLMSIWIMGNRAIFESEDFSDSESLAAYENSYNPLKHLDDNIQQTHVVPMAAFLVIFVALWFINVQTKEFTHFTKKFIDCITCGSGANTDKLMAAMNTVQVSYTRAKERGLIKGLASYNILQNPKYQEAFNIDTKFASTHKHVQSIRKLKVTNEEQSKRENRDNDML</sequence>
<feature type="transmembrane region" description="Helical" evidence="2">
    <location>
        <begin position="951"/>
        <end position="968"/>
    </location>
</feature>
<keyword evidence="5" id="KW-1185">Reference proteome</keyword>
<dbReference type="Pfam" id="PF14703">
    <property type="entry name" value="PHM7_cyt"/>
    <property type="match status" value="1"/>
</dbReference>
<evidence type="ECO:0000256" key="2">
    <source>
        <dbReference type="SAM" id="Phobius"/>
    </source>
</evidence>
<comment type="caution">
    <text evidence="4">The sequence shown here is derived from an EMBL/GenBank/DDBJ whole genome shotgun (WGS) entry which is preliminary data.</text>
</comment>
<feature type="compositionally biased region" description="Basic and acidic residues" evidence="1">
    <location>
        <begin position="159"/>
        <end position="169"/>
    </location>
</feature>
<proteinExistence type="predicted"/>
<evidence type="ECO:0000313" key="5">
    <source>
        <dbReference type="Proteomes" id="UP001165060"/>
    </source>
</evidence>
<feature type="domain" description="CSC1/OSCA1-like cytosolic" evidence="3">
    <location>
        <begin position="409"/>
        <end position="578"/>
    </location>
</feature>
<feature type="region of interest" description="Disordered" evidence="1">
    <location>
        <begin position="1"/>
        <end position="32"/>
    </location>
</feature>
<evidence type="ECO:0000256" key="1">
    <source>
        <dbReference type="SAM" id="MobiDB-lite"/>
    </source>
</evidence>
<reference evidence="4 5" key="1">
    <citation type="journal article" date="2023" name="Commun. Biol.">
        <title>Genome analysis of Parmales, the sister group of diatoms, reveals the evolutionary specialization of diatoms from phago-mixotrophs to photoautotrophs.</title>
        <authorList>
            <person name="Ban H."/>
            <person name="Sato S."/>
            <person name="Yoshikawa S."/>
            <person name="Yamada K."/>
            <person name="Nakamura Y."/>
            <person name="Ichinomiya M."/>
            <person name="Sato N."/>
            <person name="Blanc-Mathieu R."/>
            <person name="Endo H."/>
            <person name="Kuwata A."/>
            <person name="Ogata H."/>
        </authorList>
    </citation>
    <scope>NUCLEOTIDE SEQUENCE [LARGE SCALE GENOMIC DNA]</scope>
</reference>
<dbReference type="PANTHER" id="PTHR13018:SF83">
    <property type="entry name" value="RRM DOMAIN-CONTAINING PROTEIN"/>
    <property type="match status" value="1"/>
</dbReference>
<feature type="transmembrane region" description="Helical" evidence="2">
    <location>
        <begin position="678"/>
        <end position="701"/>
    </location>
</feature>
<feature type="transmembrane region" description="Helical" evidence="2">
    <location>
        <begin position="842"/>
        <end position="870"/>
    </location>
</feature>
<keyword evidence="2" id="KW-0472">Membrane</keyword>
<organism evidence="4 5">
    <name type="scientific">Tetraparma gracilis</name>
    <dbReference type="NCBI Taxonomy" id="2962635"/>
    <lineage>
        <taxon>Eukaryota</taxon>
        <taxon>Sar</taxon>
        <taxon>Stramenopiles</taxon>
        <taxon>Ochrophyta</taxon>
        <taxon>Bolidophyceae</taxon>
        <taxon>Parmales</taxon>
        <taxon>Triparmaceae</taxon>
        <taxon>Tetraparma</taxon>
    </lineage>
</organism>
<keyword evidence="2" id="KW-0812">Transmembrane</keyword>